<dbReference type="SUPFAM" id="SSF54523">
    <property type="entry name" value="Pili subunits"/>
    <property type="match status" value="1"/>
</dbReference>
<proteinExistence type="predicted"/>
<dbReference type="Pfam" id="PF07963">
    <property type="entry name" value="N_methyl"/>
    <property type="match status" value="1"/>
</dbReference>
<keyword evidence="1" id="KW-0472">Membrane</keyword>
<dbReference type="InterPro" id="IPR045584">
    <property type="entry name" value="Pilin-like"/>
</dbReference>
<keyword evidence="1" id="KW-1133">Transmembrane helix</keyword>
<keyword evidence="3" id="KW-1185">Reference proteome</keyword>
<dbReference type="Gene3D" id="3.30.700.10">
    <property type="entry name" value="Glycoprotein, Type 4 Pilin"/>
    <property type="match status" value="1"/>
</dbReference>
<dbReference type="PROSITE" id="PS00409">
    <property type="entry name" value="PROKAR_NTER_METHYL"/>
    <property type="match status" value="1"/>
</dbReference>
<dbReference type="InterPro" id="IPR012902">
    <property type="entry name" value="N_methyl_site"/>
</dbReference>
<keyword evidence="1" id="KW-0812">Transmembrane</keyword>
<comment type="caution">
    <text evidence="2">The sequence shown here is derived from an EMBL/GenBank/DDBJ whole genome shotgun (WGS) entry which is preliminary data.</text>
</comment>
<dbReference type="Proteomes" id="UP000186553">
    <property type="component" value="Unassembled WGS sequence"/>
</dbReference>
<sequence length="301" mass="32278">MKIQKGFTLIELMIALALGLIVVAAAVMLFLTGMKSSQVQQGMADLQDNANFGLNYITQDLRLANLDTVEAAMNDTLLHGGVVLSQSNFPAGIQADVGEVLLSQSNGDAVGSNNEWTGASNVTQNSDQLVIQYKPAQTGGFDCEGRAITTVDRMVIQRYFLRVDENAGAGESNPLALACDAGNYSDTNLARYGDAGEIIMKRVDHFRVLLNVSDVAGSRRYIGIHEYMALTGVKPRILGVSLGVLARSGQSIGREASTAQNNIFVVLDQNVEIGTNGNPQGFIRQVVTQEVAIRNALGERK</sequence>
<feature type="transmembrane region" description="Helical" evidence="1">
    <location>
        <begin position="12"/>
        <end position="31"/>
    </location>
</feature>
<organism evidence="2 3">
    <name type="scientific">Acinetobacter celticus</name>
    <dbReference type="NCBI Taxonomy" id="1891224"/>
    <lineage>
        <taxon>Bacteria</taxon>
        <taxon>Pseudomonadati</taxon>
        <taxon>Pseudomonadota</taxon>
        <taxon>Gammaproteobacteria</taxon>
        <taxon>Moraxellales</taxon>
        <taxon>Moraxellaceae</taxon>
        <taxon>Acinetobacter</taxon>
    </lineage>
</organism>
<name>A0A1C3CTQ2_9GAMM</name>
<dbReference type="AlphaFoldDB" id="A0A1C3CTQ2"/>
<accession>A0A1C3CTQ2</accession>
<reference evidence="2 3" key="1">
    <citation type="submission" date="2016-07" db="EMBL/GenBank/DDBJ databases">
        <title>Acinetobacter sp. ANC 4603.</title>
        <authorList>
            <person name="Radolfova-Krizova L."/>
            <person name="Nemec A."/>
        </authorList>
    </citation>
    <scope>NUCLEOTIDE SEQUENCE [LARGE SCALE GENOMIC DNA]</scope>
    <source>
        <strain evidence="2 3">ANC 4603</strain>
    </source>
</reference>
<dbReference type="STRING" id="1891224.BBP83_11625"/>
<protein>
    <recommendedName>
        <fullName evidence="4">Prepilin-type N-terminal cleavage/methylation domain-containing protein</fullName>
    </recommendedName>
</protein>
<evidence type="ECO:0000313" key="2">
    <source>
        <dbReference type="EMBL" id="ODA12122.1"/>
    </source>
</evidence>
<dbReference type="NCBIfam" id="TIGR02532">
    <property type="entry name" value="IV_pilin_GFxxxE"/>
    <property type="match status" value="1"/>
</dbReference>
<dbReference type="EMBL" id="MBDL01000012">
    <property type="protein sequence ID" value="ODA12122.1"/>
    <property type="molecule type" value="Genomic_DNA"/>
</dbReference>
<evidence type="ECO:0000256" key="1">
    <source>
        <dbReference type="SAM" id="Phobius"/>
    </source>
</evidence>
<dbReference type="RefSeq" id="WP_068889133.1">
    <property type="nucleotide sequence ID" value="NZ_CBCRUU010000007.1"/>
</dbReference>
<dbReference type="OrthoDB" id="6712892at2"/>
<evidence type="ECO:0008006" key="4">
    <source>
        <dbReference type="Google" id="ProtNLM"/>
    </source>
</evidence>
<evidence type="ECO:0000313" key="3">
    <source>
        <dbReference type="Proteomes" id="UP000186553"/>
    </source>
</evidence>
<gene>
    <name evidence="2" type="ORF">BBP83_11625</name>
</gene>